<organism evidence="19 20">
    <name type="scientific">Candidatus Woesebacteria bacterium RIFCSPLOWO2_01_FULL_39_21</name>
    <dbReference type="NCBI Taxonomy" id="1802519"/>
    <lineage>
        <taxon>Bacteria</taxon>
        <taxon>Candidatus Woeseibacteriota</taxon>
    </lineage>
</organism>
<evidence type="ECO:0000256" key="3">
    <source>
        <dbReference type="ARBA" id="ARBA00007739"/>
    </source>
</evidence>
<dbReference type="STRING" id="1802519.A2961_02040"/>
<evidence type="ECO:0000256" key="13">
    <source>
        <dbReference type="ARBA" id="ARBA00023268"/>
    </source>
</evidence>
<comment type="caution">
    <text evidence="19">The sequence shown here is derived from an EMBL/GenBank/DDBJ whole genome shotgun (WGS) entry which is preliminary data.</text>
</comment>
<dbReference type="EMBL" id="MGHF01000018">
    <property type="protein sequence ID" value="OGM63307.1"/>
    <property type="molecule type" value="Genomic_DNA"/>
</dbReference>
<evidence type="ECO:0000256" key="9">
    <source>
        <dbReference type="ARBA" id="ARBA00022801"/>
    </source>
</evidence>
<evidence type="ECO:0000259" key="17">
    <source>
        <dbReference type="Pfam" id="PF00905"/>
    </source>
</evidence>
<dbReference type="Pfam" id="PF00912">
    <property type="entry name" value="Transgly"/>
    <property type="match status" value="1"/>
</dbReference>
<evidence type="ECO:0000256" key="8">
    <source>
        <dbReference type="ARBA" id="ARBA00022679"/>
    </source>
</evidence>
<comment type="similarity">
    <text evidence="3">In the N-terminal section; belongs to the glycosyltransferase 51 family.</text>
</comment>
<dbReference type="GO" id="GO:0006508">
    <property type="term" value="P:proteolysis"/>
    <property type="evidence" value="ECO:0007669"/>
    <property type="project" value="UniProtKB-KW"/>
</dbReference>
<evidence type="ECO:0000259" key="18">
    <source>
        <dbReference type="Pfam" id="PF00912"/>
    </source>
</evidence>
<dbReference type="InterPro" id="IPR036950">
    <property type="entry name" value="PBP_transglycosylase"/>
</dbReference>
<keyword evidence="10" id="KW-0133">Cell shape</keyword>
<evidence type="ECO:0000256" key="15">
    <source>
        <dbReference type="ARBA" id="ARBA00034000"/>
    </source>
</evidence>
<dbReference type="SUPFAM" id="SSF53955">
    <property type="entry name" value="Lysozyme-like"/>
    <property type="match status" value="1"/>
</dbReference>
<dbReference type="InterPro" id="IPR012338">
    <property type="entry name" value="Beta-lactam/transpept-like"/>
</dbReference>
<dbReference type="PANTHER" id="PTHR32282:SF11">
    <property type="entry name" value="PENICILLIN-BINDING PROTEIN 1B"/>
    <property type="match status" value="1"/>
</dbReference>
<evidence type="ECO:0000313" key="20">
    <source>
        <dbReference type="Proteomes" id="UP000177082"/>
    </source>
</evidence>
<dbReference type="SUPFAM" id="SSF56601">
    <property type="entry name" value="beta-lactamase/transpeptidase-like"/>
    <property type="match status" value="1"/>
</dbReference>
<dbReference type="GO" id="GO:0008658">
    <property type="term" value="F:penicillin binding"/>
    <property type="evidence" value="ECO:0007669"/>
    <property type="project" value="InterPro"/>
</dbReference>
<evidence type="ECO:0000256" key="12">
    <source>
        <dbReference type="ARBA" id="ARBA00023136"/>
    </source>
</evidence>
<dbReference type="InterPro" id="IPR001264">
    <property type="entry name" value="Glyco_trans_51"/>
</dbReference>
<comment type="catalytic activity">
    <reaction evidence="16">
        <text>[GlcNAc-(1-&gt;4)-Mur2Ac(oyl-L-Ala-gamma-D-Glu-L-Lys-D-Ala-D-Ala)](n)-di-trans,octa-cis-undecaprenyl diphosphate + beta-D-GlcNAc-(1-&gt;4)-Mur2Ac(oyl-L-Ala-gamma-D-Glu-L-Lys-D-Ala-D-Ala)-di-trans,octa-cis-undecaprenyl diphosphate = [GlcNAc-(1-&gt;4)-Mur2Ac(oyl-L-Ala-gamma-D-Glu-L-Lys-D-Ala-D-Ala)](n+1)-di-trans,octa-cis-undecaprenyl diphosphate + di-trans,octa-cis-undecaprenyl diphosphate + H(+)</text>
        <dbReference type="Rhea" id="RHEA:23708"/>
        <dbReference type="Rhea" id="RHEA-COMP:9602"/>
        <dbReference type="Rhea" id="RHEA-COMP:9603"/>
        <dbReference type="ChEBI" id="CHEBI:15378"/>
        <dbReference type="ChEBI" id="CHEBI:58405"/>
        <dbReference type="ChEBI" id="CHEBI:60033"/>
        <dbReference type="ChEBI" id="CHEBI:78435"/>
        <dbReference type="EC" id="2.4.99.28"/>
    </reaction>
</comment>
<dbReference type="GO" id="GO:0071555">
    <property type="term" value="P:cell wall organization"/>
    <property type="evidence" value="ECO:0007669"/>
    <property type="project" value="UniProtKB-KW"/>
</dbReference>
<dbReference type="GO" id="GO:0008955">
    <property type="term" value="F:peptidoglycan glycosyltransferase activity"/>
    <property type="evidence" value="ECO:0007669"/>
    <property type="project" value="UniProtKB-EC"/>
</dbReference>
<dbReference type="GO" id="GO:0009002">
    <property type="term" value="F:serine-type D-Ala-D-Ala carboxypeptidase activity"/>
    <property type="evidence" value="ECO:0007669"/>
    <property type="project" value="UniProtKB-EC"/>
</dbReference>
<keyword evidence="6" id="KW-0645">Protease</keyword>
<dbReference type="Proteomes" id="UP000177082">
    <property type="component" value="Unassembled WGS sequence"/>
</dbReference>
<comment type="subcellular location">
    <subcellularLocation>
        <location evidence="1">Cell membrane</location>
    </subcellularLocation>
</comment>
<evidence type="ECO:0000256" key="4">
    <source>
        <dbReference type="ARBA" id="ARBA00022475"/>
    </source>
</evidence>
<comment type="catalytic activity">
    <reaction evidence="15">
        <text>Preferential cleavage: (Ac)2-L-Lys-D-Ala-|-D-Ala. Also transpeptidation of peptidyl-alanyl moieties that are N-acyl substituents of D-alanine.</text>
        <dbReference type="EC" id="3.4.16.4"/>
    </reaction>
</comment>
<dbReference type="GO" id="GO:0008360">
    <property type="term" value="P:regulation of cell shape"/>
    <property type="evidence" value="ECO:0007669"/>
    <property type="project" value="UniProtKB-KW"/>
</dbReference>
<keyword evidence="14" id="KW-0961">Cell wall biogenesis/degradation</keyword>
<comment type="similarity">
    <text evidence="2">In the C-terminal section; belongs to the transpeptidase family.</text>
</comment>
<dbReference type="Gene3D" id="3.40.710.10">
    <property type="entry name" value="DD-peptidase/beta-lactamase superfamily"/>
    <property type="match status" value="1"/>
</dbReference>
<dbReference type="PANTHER" id="PTHR32282">
    <property type="entry name" value="BINDING PROTEIN TRANSPEPTIDASE, PUTATIVE-RELATED"/>
    <property type="match status" value="1"/>
</dbReference>
<dbReference type="AlphaFoldDB" id="A0A1F8BGW9"/>
<keyword evidence="4" id="KW-1003">Cell membrane</keyword>
<keyword evidence="13" id="KW-0511">Multifunctional enzyme</keyword>
<dbReference type="InterPro" id="IPR001460">
    <property type="entry name" value="PCN-bd_Tpept"/>
</dbReference>
<feature type="domain" description="Penicillin-binding protein transpeptidase" evidence="17">
    <location>
        <begin position="332"/>
        <end position="616"/>
    </location>
</feature>
<dbReference type="Gene3D" id="1.10.3810.10">
    <property type="entry name" value="Biosynthetic peptidoglycan transglycosylase-like"/>
    <property type="match status" value="1"/>
</dbReference>
<keyword evidence="11" id="KW-0573">Peptidoglycan synthesis</keyword>
<proteinExistence type="inferred from homology"/>
<evidence type="ECO:0000256" key="6">
    <source>
        <dbReference type="ARBA" id="ARBA00022670"/>
    </source>
</evidence>
<keyword evidence="5" id="KW-0121">Carboxypeptidase</keyword>
<evidence type="ECO:0000256" key="7">
    <source>
        <dbReference type="ARBA" id="ARBA00022676"/>
    </source>
</evidence>
<keyword evidence="12" id="KW-0472">Membrane</keyword>
<protein>
    <submittedName>
        <fullName evidence="19">Uncharacterized protein</fullName>
    </submittedName>
</protein>
<accession>A0A1F8BGW9</accession>
<dbReference type="FunFam" id="1.10.3810.10:FF:000001">
    <property type="entry name" value="Penicillin-binding protein 1A"/>
    <property type="match status" value="1"/>
</dbReference>
<dbReference type="GO" id="GO:0009252">
    <property type="term" value="P:peptidoglycan biosynthetic process"/>
    <property type="evidence" value="ECO:0007669"/>
    <property type="project" value="UniProtKB-KW"/>
</dbReference>
<evidence type="ECO:0000256" key="14">
    <source>
        <dbReference type="ARBA" id="ARBA00023316"/>
    </source>
</evidence>
<dbReference type="GO" id="GO:0030288">
    <property type="term" value="C:outer membrane-bounded periplasmic space"/>
    <property type="evidence" value="ECO:0007669"/>
    <property type="project" value="TreeGrafter"/>
</dbReference>
<evidence type="ECO:0000256" key="2">
    <source>
        <dbReference type="ARBA" id="ARBA00007090"/>
    </source>
</evidence>
<dbReference type="InterPro" id="IPR050396">
    <property type="entry name" value="Glycosyltr_51/Transpeptidase"/>
</dbReference>
<dbReference type="GO" id="GO:0005886">
    <property type="term" value="C:plasma membrane"/>
    <property type="evidence" value="ECO:0007669"/>
    <property type="project" value="UniProtKB-SubCell"/>
</dbReference>
<sequence>MGKPKKRTKNRLLKFKNFLVSRSKKFKIFLSFLLAFVTLCVYLFWGMPTPFTLNSDQISVSTKLFDRNNELLYEIYTDERRTPIKLSDLPPYVIESTLAIEDKDFYTHHGFSVSGITRAFYNTIFRGKLQGGSTLTQQFVKNALLTQERTVKRKAQEFVLTVAVELAFSKDQILEMYLNQIPYGSTAYGIQAASELYFGKDAKNLSVGEAALLAGLPAAPTRYSPFGANPKLAKERQELVLKRMNEEGFIDSTEEEYVKNEVLKLADIEVPTAPHFSLWVKELLVEKYGERLVEKGGLRVTTTLDIRLQEFAQTIAQEEIEKLSKYNVKNAAVLVTKPGTGEILAMVGSKDWNAQDEDGRVNIIFSKRQPGSSIKPLNYALALEDGKITPSTAITDVPSCFSVIGQPLYCPANYDGTFHGLTQVRFTLGNSYNVPAVKVLATNGVDNFINFAKDMGITTFEDPSKYGLSLTLGGGEVRPFDMAVAFGVFANSGIKQNLNPLLKVEDWKGKIYQEVMIEEIEGTRIISPDVAFLISHILHDNNARTAAFGPSSFLNVRGHGEVSVKTGTTNDRRDNWTIGYTKDALTVVWVGNNDNSPMKGSVSGVSGASPIWNKVMREALEKYEKEGEHPWPKAPDGIVGKMVCWTTGLLATDPPNCPARFEYFLEDYLPETDSGRHEDIPIDKTTAMVGRPDTPPENIEIQNHPVFYDPLGTIFCLDCPLPNQTITIKYPQN</sequence>
<dbReference type="Pfam" id="PF00905">
    <property type="entry name" value="Transpeptidase"/>
    <property type="match status" value="1"/>
</dbReference>
<keyword evidence="7" id="KW-0328">Glycosyltransferase</keyword>
<keyword evidence="9" id="KW-0378">Hydrolase</keyword>
<feature type="domain" description="Glycosyl transferase family 51" evidence="18">
    <location>
        <begin position="70"/>
        <end position="244"/>
    </location>
</feature>
<evidence type="ECO:0000256" key="16">
    <source>
        <dbReference type="ARBA" id="ARBA00049902"/>
    </source>
</evidence>
<evidence type="ECO:0000313" key="19">
    <source>
        <dbReference type="EMBL" id="OGM63307.1"/>
    </source>
</evidence>
<evidence type="ECO:0000256" key="1">
    <source>
        <dbReference type="ARBA" id="ARBA00004236"/>
    </source>
</evidence>
<keyword evidence="8" id="KW-0808">Transferase</keyword>
<gene>
    <name evidence="19" type="ORF">A2961_02040</name>
</gene>
<dbReference type="InterPro" id="IPR023346">
    <property type="entry name" value="Lysozyme-like_dom_sf"/>
</dbReference>
<name>A0A1F8BGW9_9BACT</name>
<evidence type="ECO:0000256" key="5">
    <source>
        <dbReference type="ARBA" id="ARBA00022645"/>
    </source>
</evidence>
<evidence type="ECO:0000256" key="10">
    <source>
        <dbReference type="ARBA" id="ARBA00022960"/>
    </source>
</evidence>
<reference evidence="19 20" key="1">
    <citation type="journal article" date="2016" name="Nat. Commun.">
        <title>Thousands of microbial genomes shed light on interconnected biogeochemical processes in an aquifer system.</title>
        <authorList>
            <person name="Anantharaman K."/>
            <person name="Brown C.T."/>
            <person name="Hug L.A."/>
            <person name="Sharon I."/>
            <person name="Castelle C.J."/>
            <person name="Probst A.J."/>
            <person name="Thomas B.C."/>
            <person name="Singh A."/>
            <person name="Wilkins M.J."/>
            <person name="Karaoz U."/>
            <person name="Brodie E.L."/>
            <person name="Williams K.H."/>
            <person name="Hubbard S.S."/>
            <person name="Banfield J.F."/>
        </authorList>
    </citation>
    <scope>NUCLEOTIDE SEQUENCE [LARGE SCALE GENOMIC DNA]</scope>
</reference>
<evidence type="ECO:0000256" key="11">
    <source>
        <dbReference type="ARBA" id="ARBA00022984"/>
    </source>
</evidence>